<dbReference type="EMBL" id="HBFR01016777">
    <property type="protein sequence ID" value="CAD8885058.1"/>
    <property type="molecule type" value="Transcribed_RNA"/>
</dbReference>
<reference evidence="1" key="1">
    <citation type="submission" date="2021-01" db="EMBL/GenBank/DDBJ databases">
        <authorList>
            <person name="Corre E."/>
            <person name="Pelletier E."/>
            <person name="Niang G."/>
            <person name="Scheremetjew M."/>
            <person name="Finn R."/>
            <person name="Kale V."/>
            <person name="Holt S."/>
            <person name="Cochrane G."/>
            <person name="Meng A."/>
            <person name="Brown T."/>
            <person name="Cohen L."/>
        </authorList>
    </citation>
    <scope>NUCLEOTIDE SEQUENCE</scope>
    <source>
        <strain evidence="1">308</strain>
    </source>
</reference>
<gene>
    <name evidence="1" type="ORF">CHYS00102_LOCUS12255</name>
</gene>
<organism evidence="1">
    <name type="scientific">Corethron hystrix</name>
    <dbReference type="NCBI Taxonomy" id="216773"/>
    <lineage>
        <taxon>Eukaryota</taxon>
        <taxon>Sar</taxon>
        <taxon>Stramenopiles</taxon>
        <taxon>Ochrophyta</taxon>
        <taxon>Bacillariophyta</taxon>
        <taxon>Coscinodiscophyceae</taxon>
        <taxon>Corethrophycidae</taxon>
        <taxon>Corethrales</taxon>
        <taxon>Corethraceae</taxon>
        <taxon>Corethron</taxon>
    </lineage>
</organism>
<protein>
    <submittedName>
        <fullName evidence="1">Uncharacterized protein</fullName>
    </submittedName>
</protein>
<accession>A0A7S1BER2</accession>
<dbReference type="AlphaFoldDB" id="A0A7S1BER2"/>
<name>A0A7S1BER2_9STRA</name>
<proteinExistence type="predicted"/>
<evidence type="ECO:0000313" key="1">
    <source>
        <dbReference type="EMBL" id="CAD8885058.1"/>
    </source>
</evidence>
<sequence>MVGGELQVLQKNLGGKEATLKMCQNGVPEKYVENQSYQNAGYGILAQGSKIFHKVSPVMSANKDRISYVISFARADAFGEDHTRTLKYCKDHENVIVWEMARHEAWRQQGVLNWVIEESDPNQVEPEDFANILDGSAARLQRAAAIIRNEYDDAVGWVPGKKEKKSK</sequence>